<dbReference type="PRINTS" id="PR00722">
    <property type="entry name" value="CHYMOTRYPSIN"/>
</dbReference>
<dbReference type="InterPro" id="IPR001314">
    <property type="entry name" value="Peptidase_S1A"/>
</dbReference>
<keyword evidence="1" id="KW-1015">Disulfide bond</keyword>
<dbReference type="PROSITE" id="PS00134">
    <property type="entry name" value="TRYPSIN_HIS"/>
    <property type="match status" value="1"/>
</dbReference>
<proteinExistence type="evidence at transcript level"/>
<name>D3XLA3_PINFU</name>
<dbReference type="CDD" id="cd00190">
    <property type="entry name" value="Tryp_SPc"/>
    <property type="match status" value="1"/>
</dbReference>
<organism evidence="4">
    <name type="scientific">Pinctada fucata</name>
    <name type="common">Akoya pearl oyster</name>
    <name type="synonym">Pinctada imbricata fucata</name>
    <dbReference type="NCBI Taxonomy" id="50426"/>
    <lineage>
        <taxon>Eukaryota</taxon>
        <taxon>Metazoa</taxon>
        <taxon>Spiralia</taxon>
        <taxon>Lophotrochozoa</taxon>
        <taxon>Mollusca</taxon>
        <taxon>Bivalvia</taxon>
        <taxon>Autobranchia</taxon>
        <taxon>Pteriomorphia</taxon>
        <taxon>Pterioida</taxon>
        <taxon>Pterioidea</taxon>
        <taxon>Pteriidae</taxon>
        <taxon>Pinctada</taxon>
    </lineage>
</organism>
<keyword evidence="4" id="KW-0645">Protease</keyword>
<keyword evidence="2" id="KW-0732">Signal</keyword>
<dbReference type="PANTHER" id="PTHR24252:SF11">
    <property type="entry name" value="ATRIAL NATRIURETIC PEPTIDE-CONVERTING ENZYME ISOFORM X1"/>
    <property type="match status" value="1"/>
</dbReference>
<dbReference type="GO" id="GO:0004252">
    <property type="term" value="F:serine-type endopeptidase activity"/>
    <property type="evidence" value="ECO:0007669"/>
    <property type="project" value="InterPro"/>
</dbReference>
<reference evidence="4" key="1">
    <citation type="submission" date="2009-12" db="EMBL/GenBank/DDBJ databases">
        <title>Molecular characterization and expression analysis of trypsin-like serine protease from pearl oyster Pinctada fucata.</title>
        <authorList>
            <person name="Ma J."/>
            <person name="Zhang D."/>
            <person name="Jiang J."/>
            <person name="Pu H."/>
            <person name="Jiang S."/>
        </authorList>
    </citation>
    <scope>NUCLEOTIDE SEQUENCE</scope>
</reference>
<dbReference type="PROSITE" id="PS50240">
    <property type="entry name" value="TRYPSIN_DOM"/>
    <property type="match status" value="1"/>
</dbReference>
<dbReference type="EMBL" id="GU361541">
    <property type="protein sequence ID" value="ADC52433.1"/>
    <property type="molecule type" value="mRNA"/>
</dbReference>
<feature type="chain" id="PRO_5003052440" evidence="2">
    <location>
        <begin position="24"/>
        <end position="287"/>
    </location>
</feature>
<evidence type="ECO:0000259" key="3">
    <source>
        <dbReference type="PROSITE" id="PS50240"/>
    </source>
</evidence>
<accession>D3XLA3</accession>
<dbReference type="InterPro" id="IPR043504">
    <property type="entry name" value="Peptidase_S1_PA_chymotrypsin"/>
</dbReference>
<dbReference type="InterPro" id="IPR001254">
    <property type="entry name" value="Trypsin_dom"/>
</dbReference>
<dbReference type="SUPFAM" id="SSF50494">
    <property type="entry name" value="Trypsin-like serine proteases"/>
    <property type="match status" value="1"/>
</dbReference>
<dbReference type="InterPro" id="IPR009003">
    <property type="entry name" value="Peptidase_S1_PA"/>
</dbReference>
<sequence length="287" mass="31514">MDISRIIFLFNLGFLCLLQPAKASLPLDTNCGVPQEPHVPPVKRIVGGQESLPFNWPWMAALKVDGVFQCGGTLVRTNNGSHVILTAAHCVDGAFENPARWEVRMGFVSRNGAIYNPYYQSRKVIQIHKHPQFSPSTLENDIAVLTLDGVVNETMAVYPACVTRSMHAAGEPCVTLGWGQVDANNLDSNSDRLHEIYKYVQPSVTCSGAFGTAFNKISMMCAGDEHKTQGPCLRDSGGPLLCARGHKWYLTGIISWSFICGLTYDPPVYTNVFQYVVSGWLSDVADI</sequence>
<dbReference type="SMART" id="SM00020">
    <property type="entry name" value="Tryp_SPc"/>
    <property type="match status" value="1"/>
</dbReference>
<feature type="domain" description="Peptidase S1" evidence="3">
    <location>
        <begin position="45"/>
        <end position="286"/>
    </location>
</feature>
<dbReference type="AlphaFoldDB" id="D3XLA3"/>
<evidence type="ECO:0000256" key="1">
    <source>
        <dbReference type="ARBA" id="ARBA00023157"/>
    </source>
</evidence>
<evidence type="ECO:0000256" key="2">
    <source>
        <dbReference type="SAM" id="SignalP"/>
    </source>
</evidence>
<dbReference type="Pfam" id="PF00089">
    <property type="entry name" value="Trypsin"/>
    <property type="match status" value="1"/>
</dbReference>
<feature type="signal peptide" evidence="2">
    <location>
        <begin position="1"/>
        <end position="23"/>
    </location>
</feature>
<dbReference type="InterPro" id="IPR018114">
    <property type="entry name" value="TRYPSIN_HIS"/>
</dbReference>
<protein>
    <submittedName>
        <fullName evidence="4">Trypsin-like serine protease</fullName>
    </submittedName>
</protein>
<dbReference type="FunFam" id="2.40.10.10:FF:000068">
    <property type="entry name" value="transmembrane protease serine 2"/>
    <property type="match status" value="1"/>
</dbReference>
<dbReference type="PANTHER" id="PTHR24252">
    <property type="entry name" value="ACROSIN-RELATED"/>
    <property type="match status" value="1"/>
</dbReference>
<keyword evidence="4" id="KW-0378">Hydrolase</keyword>
<evidence type="ECO:0000313" key="4">
    <source>
        <dbReference type="EMBL" id="ADC52433.1"/>
    </source>
</evidence>
<dbReference type="Gene3D" id="2.40.10.10">
    <property type="entry name" value="Trypsin-like serine proteases"/>
    <property type="match status" value="1"/>
</dbReference>
<dbReference type="GO" id="GO:0006508">
    <property type="term" value="P:proteolysis"/>
    <property type="evidence" value="ECO:0007669"/>
    <property type="project" value="UniProtKB-KW"/>
</dbReference>